<keyword evidence="13" id="KW-1185">Reference proteome</keyword>
<organism evidence="12 13">
    <name type="scientific">Aspergillus fijiensis CBS 313.89</name>
    <dbReference type="NCBI Taxonomy" id="1448319"/>
    <lineage>
        <taxon>Eukaryota</taxon>
        <taxon>Fungi</taxon>
        <taxon>Dikarya</taxon>
        <taxon>Ascomycota</taxon>
        <taxon>Pezizomycotina</taxon>
        <taxon>Eurotiomycetes</taxon>
        <taxon>Eurotiomycetidae</taxon>
        <taxon>Eurotiales</taxon>
        <taxon>Aspergillaceae</taxon>
        <taxon>Aspergillus</taxon>
    </lineage>
</organism>
<dbReference type="InterPro" id="IPR026895">
    <property type="entry name" value="EMC1"/>
</dbReference>
<keyword evidence="8 10" id="KW-0472">Membrane</keyword>
<evidence type="ECO:0000256" key="1">
    <source>
        <dbReference type="ARBA" id="ARBA00004115"/>
    </source>
</evidence>
<dbReference type="InterPro" id="IPR011678">
    <property type="entry name" value="EMC1_C"/>
</dbReference>
<dbReference type="PANTHER" id="PTHR21573">
    <property type="entry name" value="ER MEMBRANE PROTEIN COMPLEX SUBUNIT 1"/>
    <property type="match status" value="1"/>
</dbReference>
<evidence type="ECO:0000256" key="7">
    <source>
        <dbReference type="ARBA" id="ARBA00022989"/>
    </source>
</evidence>
<accession>A0A8G1S1N0</accession>
<keyword evidence="4 10" id="KW-0812">Transmembrane</keyword>
<reference evidence="12 13" key="1">
    <citation type="submission" date="2018-02" db="EMBL/GenBank/DDBJ databases">
        <title>The genomes of Aspergillus section Nigri reveals drivers in fungal speciation.</title>
        <authorList>
            <consortium name="DOE Joint Genome Institute"/>
            <person name="Vesth T.C."/>
            <person name="Nybo J."/>
            <person name="Theobald S."/>
            <person name="Brandl J."/>
            <person name="Frisvad J.C."/>
            <person name="Nielsen K.F."/>
            <person name="Lyhne E.K."/>
            <person name="Kogle M.E."/>
            <person name="Kuo A."/>
            <person name="Riley R."/>
            <person name="Clum A."/>
            <person name="Nolan M."/>
            <person name="Lipzen A."/>
            <person name="Salamov A."/>
            <person name="Henrissat B."/>
            <person name="Wiebenga A."/>
            <person name="De vries R.P."/>
            <person name="Grigoriev I.V."/>
            <person name="Mortensen U.H."/>
            <person name="Andersen M.R."/>
            <person name="Baker S.E."/>
        </authorList>
    </citation>
    <scope>NUCLEOTIDE SEQUENCE [LARGE SCALE GENOMIC DNA]</scope>
    <source>
        <strain evidence="12 13">CBS 313.89</strain>
    </source>
</reference>
<keyword evidence="6" id="KW-0256">Endoplasmic reticulum</keyword>
<dbReference type="Pfam" id="PF07774">
    <property type="entry name" value="EMC1_C"/>
    <property type="match status" value="1"/>
</dbReference>
<name>A0A8G1S1N0_9EURO</name>
<evidence type="ECO:0000256" key="2">
    <source>
        <dbReference type="ARBA" id="ARBA00007904"/>
    </source>
</evidence>
<keyword evidence="7 10" id="KW-1133">Transmembrane helix</keyword>
<dbReference type="AlphaFoldDB" id="A0A8G1S1N0"/>
<dbReference type="Proteomes" id="UP000249789">
    <property type="component" value="Unassembled WGS sequence"/>
</dbReference>
<keyword evidence="5" id="KW-0732">Signal</keyword>
<dbReference type="GeneID" id="63865570"/>
<comment type="similarity">
    <text evidence="2">Belongs to the EMC1 family.</text>
</comment>
<proteinExistence type="inferred from homology"/>
<protein>
    <recommendedName>
        <fullName evidence="3">ER membrane protein complex subunit 1</fullName>
    </recommendedName>
</protein>
<evidence type="ECO:0000256" key="6">
    <source>
        <dbReference type="ARBA" id="ARBA00022824"/>
    </source>
</evidence>
<dbReference type="VEuPathDB" id="FungiDB:BO72DRAFT_491976"/>
<evidence type="ECO:0000256" key="5">
    <source>
        <dbReference type="ARBA" id="ARBA00022729"/>
    </source>
</evidence>
<evidence type="ECO:0000256" key="3">
    <source>
        <dbReference type="ARBA" id="ARBA00020824"/>
    </source>
</evidence>
<feature type="domain" description="ER membrane protein complex subunit 1 C-terminal" evidence="11">
    <location>
        <begin position="2"/>
        <end position="208"/>
    </location>
</feature>
<feature type="transmembrane region" description="Helical" evidence="10">
    <location>
        <begin position="183"/>
        <end position="201"/>
    </location>
</feature>
<dbReference type="GO" id="GO:0034975">
    <property type="term" value="P:protein folding in endoplasmic reticulum"/>
    <property type="evidence" value="ECO:0007669"/>
    <property type="project" value="TreeGrafter"/>
</dbReference>
<sequence length="213" mass="23741">MSENWFVYSFFGDVTDERDFCQDFQLVISELYESSIPNDRGPLDYAADFSSLNAFIIPEPIFHMAVTQTRQGITIRQLLCTLPESSSIVGIPRPVLDPRRPVDRAPTASEAVEGLFRYAPLLEFDGKWFITHARDVSDIKTVLSEPTLLESTNLIFAFGGDIFGTRATPSQAFDALGKSFSRLQLVLTVVSLAIGVAFLAPMKKQVNLLWKAN</sequence>
<dbReference type="OrthoDB" id="28092at2759"/>
<keyword evidence="9" id="KW-0325">Glycoprotein</keyword>
<comment type="subcellular location">
    <subcellularLocation>
        <location evidence="1">Endoplasmic reticulum membrane</location>
        <topology evidence="1">Single-pass type I membrane protein</topology>
    </subcellularLocation>
</comment>
<dbReference type="GO" id="GO:0072546">
    <property type="term" value="C:EMC complex"/>
    <property type="evidence" value="ECO:0007669"/>
    <property type="project" value="InterPro"/>
</dbReference>
<evidence type="ECO:0000259" key="11">
    <source>
        <dbReference type="Pfam" id="PF07774"/>
    </source>
</evidence>
<evidence type="ECO:0000256" key="8">
    <source>
        <dbReference type="ARBA" id="ARBA00023136"/>
    </source>
</evidence>
<evidence type="ECO:0000313" key="13">
    <source>
        <dbReference type="Proteomes" id="UP000249789"/>
    </source>
</evidence>
<dbReference type="EMBL" id="KZ824624">
    <property type="protein sequence ID" value="RAK81746.1"/>
    <property type="molecule type" value="Genomic_DNA"/>
</dbReference>
<gene>
    <name evidence="12" type="ORF">BO72DRAFT_491976</name>
</gene>
<dbReference type="PANTHER" id="PTHR21573:SF0">
    <property type="entry name" value="ER MEMBRANE PROTEIN COMPLEX SUBUNIT 1"/>
    <property type="match status" value="1"/>
</dbReference>
<dbReference type="RefSeq" id="XP_040805756.1">
    <property type="nucleotide sequence ID" value="XM_040948237.1"/>
</dbReference>
<evidence type="ECO:0000256" key="9">
    <source>
        <dbReference type="ARBA" id="ARBA00023180"/>
    </source>
</evidence>
<evidence type="ECO:0000256" key="4">
    <source>
        <dbReference type="ARBA" id="ARBA00022692"/>
    </source>
</evidence>
<evidence type="ECO:0000256" key="10">
    <source>
        <dbReference type="SAM" id="Phobius"/>
    </source>
</evidence>
<evidence type="ECO:0000313" key="12">
    <source>
        <dbReference type="EMBL" id="RAK81746.1"/>
    </source>
</evidence>